<comment type="caution">
    <text evidence="7">The sequence shown here is derived from an EMBL/GenBank/DDBJ whole genome shotgun (WGS) entry which is preliminary data.</text>
</comment>
<evidence type="ECO:0000256" key="4">
    <source>
        <dbReference type="ARBA" id="ARBA00023288"/>
    </source>
</evidence>
<dbReference type="InterPro" id="IPR018660">
    <property type="entry name" value="MliC"/>
</dbReference>
<dbReference type="Proteomes" id="UP000262379">
    <property type="component" value="Unassembled WGS sequence"/>
</dbReference>
<keyword evidence="8" id="KW-1185">Reference proteome</keyword>
<sequence length="111" mass="11592">MRIAVLAGVMAVSAAEAASVSLDLPGDATSETVNYDCGGQKIAATYINAGDNSLAVLKMGDRVVVTVAVLAASGAKYAGQELIWWTKGDEATLYDLHNGENDPGKICRKFE</sequence>
<proteinExistence type="predicted"/>
<organism evidence="7 8">
    <name type="scientific">Mesorhizobium denitrificans</name>
    <dbReference type="NCBI Taxonomy" id="2294114"/>
    <lineage>
        <taxon>Bacteria</taxon>
        <taxon>Pseudomonadati</taxon>
        <taxon>Pseudomonadota</taxon>
        <taxon>Alphaproteobacteria</taxon>
        <taxon>Hyphomicrobiales</taxon>
        <taxon>Phyllobacteriaceae</taxon>
        <taxon>Mesorhizobium</taxon>
    </lineage>
</organism>
<reference evidence="8" key="1">
    <citation type="submission" date="2018-08" db="EMBL/GenBank/DDBJ databases">
        <authorList>
            <person name="Im W.T."/>
        </authorList>
    </citation>
    <scope>NUCLEOTIDE SEQUENCE [LARGE SCALE GENOMIC DNA]</scope>
    <source>
        <strain evidence="8">LA-28</strain>
    </source>
</reference>
<name>A0A371XD95_9HYPH</name>
<evidence type="ECO:0000313" key="8">
    <source>
        <dbReference type="Proteomes" id="UP000262379"/>
    </source>
</evidence>
<keyword evidence="2" id="KW-0472">Membrane</keyword>
<accession>A0A371XD95</accession>
<dbReference type="InterPro" id="IPR036328">
    <property type="entry name" value="MliC_sf"/>
</dbReference>
<feature type="domain" description="C-type lysozyme inhibitor" evidence="6">
    <location>
        <begin position="35"/>
        <end position="99"/>
    </location>
</feature>
<keyword evidence="4" id="KW-0449">Lipoprotein</keyword>
<feature type="chain" id="PRO_5016713580" description="C-type lysozyme inhibitor domain-containing protein" evidence="5">
    <location>
        <begin position="18"/>
        <end position="111"/>
    </location>
</feature>
<evidence type="ECO:0000256" key="2">
    <source>
        <dbReference type="ARBA" id="ARBA00023136"/>
    </source>
</evidence>
<gene>
    <name evidence="7" type="ORF">DY251_12965</name>
</gene>
<evidence type="ECO:0000313" key="7">
    <source>
        <dbReference type="EMBL" id="RFC67186.1"/>
    </source>
</evidence>
<evidence type="ECO:0000259" key="6">
    <source>
        <dbReference type="Pfam" id="PF09864"/>
    </source>
</evidence>
<evidence type="ECO:0000256" key="3">
    <source>
        <dbReference type="ARBA" id="ARBA00023139"/>
    </source>
</evidence>
<evidence type="ECO:0000256" key="1">
    <source>
        <dbReference type="ARBA" id="ARBA00022729"/>
    </source>
</evidence>
<dbReference type="EMBL" id="QURN01000009">
    <property type="protein sequence ID" value="RFC67186.1"/>
    <property type="molecule type" value="Genomic_DNA"/>
</dbReference>
<dbReference type="AlphaFoldDB" id="A0A371XD95"/>
<evidence type="ECO:0000256" key="5">
    <source>
        <dbReference type="SAM" id="SignalP"/>
    </source>
</evidence>
<keyword evidence="1 5" id="KW-0732">Signal</keyword>
<keyword evidence="3" id="KW-0564">Palmitate</keyword>
<dbReference type="SUPFAM" id="SSF141488">
    <property type="entry name" value="YdhA-like"/>
    <property type="match status" value="1"/>
</dbReference>
<protein>
    <recommendedName>
        <fullName evidence="6">C-type lysozyme inhibitor domain-containing protein</fullName>
    </recommendedName>
</protein>
<dbReference type="Gene3D" id="2.40.128.200">
    <property type="match status" value="1"/>
</dbReference>
<dbReference type="Pfam" id="PF09864">
    <property type="entry name" value="MliC"/>
    <property type="match status" value="1"/>
</dbReference>
<feature type="signal peptide" evidence="5">
    <location>
        <begin position="1"/>
        <end position="17"/>
    </location>
</feature>